<dbReference type="InterPro" id="IPR005064">
    <property type="entry name" value="BUG"/>
</dbReference>
<dbReference type="AlphaFoldDB" id="A0A512NLF8"/>
<accession>A0A512NLF8</accession>
<evidence type="ECO:0000256" key="1">
    <source>
        <dbReference type="ARBA" id="ARBA00006987"/>
    </source>
</evidence>
<sequence>MNITRRVAVSGLAALPFAGAAQAQNFPGRPMTLVVPFPAGGPADIFGRNLAERMSPLLGQPVLVENKSGAAGVTGIDFVAKAGTDAHVMGLMSASAGAIMQSLMPKMPFDPAKDIAPQVLVVRVQEVFAINSKLGINDLKSFIAYAKANPGKVTCGSAGTGGITHLAIELFKRETGTDLLHVPYRGAAPATNDLLAGTVDTVLLDISVLLPHVRSGAIKVLAVTSDSRPPLLPDVPTMREMGYPKVNSDNWYALVSPGASLLEQRKKIFDAATAALKTKELADAYAAVGGVIGGGTSAELAAFLREEGEKWAAVIKAANVKLE</sequence>
<organism evidence="3 4">
    <name type="scientific">Reyranella soli</name>
    <dbReference type="NCBI Taxonomy" id="1230389"/>
    <lineage>
        <taxon>Bacteria</taxon>
        <taxon>Pseudomonadati</taxon>
        <taxon>Pseudomonadota</taxon>
        <taxon>Alphaproteobacteria</taxon>
        <taxon>Hyphomicrobiales</taxon>
        <taxon>Reyranellaceae</taxon>
        <taxon>Reyranella</taxon>
    </lineage>
</organism>
<dbReference type="Proteomes" id="UP000321058">
    <property type="component" value="Unassembled WGS sequence"/>
</dbReference>
<dbReference type="RefSeq" id="WP_170303578.1">
    <property type="nucleotide sequence ID" value="NZ_BKAJ01000140.1"/>
</dbReference>
<dbReference type="SUPFAM" id="SSF53850">
    <property type="entry name" value="Periplasmic binding protein-like II"/>
    <property type="match status" value="1"/>
</dbReference>
<comment type="caution">
    <text evidence="3">The sequence shown here is derived from an EMBL/GenBank/DDBJ whole genome shotgun (WGS) entry which is preliminary data.</text>
</comment>
<name>A0A512NLF8_9HYPH</name>
<reference evidence="3 4" key="1">
    <citation type="submission" date="2019-07" db="EMBL/GenBank/DDBJ databases">
        <title>Whole genome shotgun sequence of Reyranella soli NBRC 108950.</title>
        <authorList>
            <person name="Hosoyama A."/>
            <person name="Uohara A."/>
            <person name="Ohji S."/>
            <person name="Ichikawa N."/>
        </authorList>
    </citation>
    <scope>NUCLEOTIDE SEQUENCE [LARGE SCALE GENOMIC DNA]</scope>
    <source>
        <strain evidence="3 4">NBRC 108950</strain>
    </source>
</reference>
<evidence type="ECO:0000313" key="4">
    <source>
        <dbReference type="Proteomes" id="UP000321058"/>
    </source>
</evidence>
<dbReference type="EMBL" id="BKAJ01000140">
    <property type="protein sequence ID" value="GEP59784.1"/>
    <property type="molecule type" value="Genomic_DNA"/>
</dbReference>
<comment type="similarity">
    <text evidence="1">Belongs to the UPF0065 (bug) family.</text>
</comment>
<dbReference type="PIRSF" id="PIRSF017082">
    <property type="entry name" value="YflP"/>
    <property type="match status" value="1"/>
</dbReference>
<dbReference type="Gene3D" id="3.40.190.150">
    <property type="entry name" value="Bordetella uptake gene, domain 1"/>
    <property type="match status" value="1"/>
</dbReference>
<protein>
    <submittedName>
        <fullName evidence="3">MFS transporter</fullName>
    </submittedName>
</protein>
<feature type="signal peptide" evidence="2">
    <location>
        <begin position="1"/>
        <end position="23"/>
    </location>
</feature>
<evidence type="ECO:0000313" key="3">
    <source>
        <dbReference type="EMBL" id="GEP59784.1"/>
    </source>
</evidence>
<dbReference type="Pfam" id="PF03401">
    <property type="entry name" value="TctC"/>
    <property type="match status" value="1"/>
</dbReference>
<dbReference type="PANTHER" id="PTHR42928:SF5">
    <property type="entry name" value="BLR1237 PROTEIN"/>
    <property type="match status" value="1"/>
</dbReference>
<dbReference type="PANTHER" id="PTHR42928">
    <property type="entry name" value="TRICARBOXYLATE-BINDING PROTEIN"/>
    <property type="match status" value="1"/>
</dbReference>
<gene>
    <name evidence="3" type="ORF">RSO01_69500</name>
</gene>
<keyword evidence="4" id="KW-1185">Reference proteome</keyword>
<dbReference type="Gene3D" id="3.40.190.10">
    <property type="entry name" value="Periplasmic binding protein-like II"/>
    <property type="match status" value="1"/>
</dbReference>
<evidence type="ECO:0000256" key="2">
    <source>
        <dbReference type="SAM" id="SignalP"/>
    </source>
</evidence>
<dbReference type="InterPro" id="IPR042100">
    <property type="entry name" value="Bug_dom1"/>
</dbReference>
<feature type="chain" id="PRO_5021891932" evidence="2">
    <location>
        <begin position="24"/>
        <end position="323"/>
    </location>
</feature>
<proteinExistence type="inferred from homology"/>
<keyword evidence="2" id="KW-0732">Signal</keyword>